<proteinExistence type="predicted"/>
<dbReference type="NCBIfam" id="NF033610">
    <property type="entry name" value="SLATT_3"/>
    <property type="match status" value="1"/>
</dbReference>
<gene>
    <name evidence="4" type="ORF">VVR66_10625</name>
</gene>
<dbReference type="EMBL" id="JAYWLU010000010">
    <property type="protein sequence ID" value="MEX3595167.1"/>
    <property type="molecule type" value="Genomic_DNA"/>
</dbReference>
<feature type="transmembrane region" description="Helical" evidence="1">
    <location>
        <begin position="30"/>
        <end position="49"/>
    </location>
</feature>
<sequence>MSLVDADLPGVWKNADEASRRGQQWTLRLTWFKVGAGVLAAFGAALSWSMGRVDIAAWVVLVGFLVALISELVLWVTLPERLWYEGRAVAESAKTLAWRYGIGADPFPIDMSRSAAETKFRERMSTVADQVADRVVFSDEQSVLTPAMDALRARPFEERRAAYLEYRTREQQRWYAQKARTNRRQATGWRVALIVAEVIAVILAAGNVFGGWTVDLAGLLAALITAGTAWVAVKQFSPLASAYSVATKELNIQASKLATVAEEDWPFVAADAEEAISREHTTWLASRTGRMVPRPDL</sequence>
<evidence type="ECO:0000256" key="1">
    <source>
        <dbReference type="SAM" id="Phobius"/>
    </source>
</evidence>
<name>A0ABV3V5R0_9MICC</name>
<dbReference type="Pfam" id="PF18181">
    <property type="entry name" value="SLATT_1"/>
    <property type="match status" value="1"/>
</dbReference>
<dbReference type="Pfam" id="PF18184">
    <property type="entry name" value="SLATT_3"/>
    <property type="match status" value="1"/>
</dbReference>
<dbReference type="InterPro" id="IPR041116">
    <property type="entry name" value="SLATT_3"/>
</dbReference>
<evidence type="ECO:0000259" key="3">
    <source>
        <dbReference type="Pfam" id="PF18184"/>
    </source>
</evidence>
<feature type="domain" description="SMODS and SLOG-associating 2TM effector" evidence="2">
    <location>
        <begin position="163"/>
        <end position="283"/>
    </location>
</feature>
<keyword evidence="1" id="KW-0812">Transmembrane</keyword>
<feature type="transmembrane region" description="Helical" evidence="1">
    <location>
        <begin position="188"/>
        <end position="210"/>
    </location>
</feature>
<dbReference type="Proteomes" id="UP001558481">
    <property type="component" value="Unassembled WGS sequence"/>
</dbReference>
<evidence type="ECO:0000313" key="5">
    <source>
        <dbReference type="Proteomes" id="UP001558481"/>
    </source>
</evidence>
<dbReference type="InterPro" id="IPR040884">
    <property type="entry name" value="SLATT_1"/>
</dbReference>
<feature type="transmembrane region" description="Helical" evidence="1">
    <location>
        <begin position="55"/>
        <end position="78"/>
    </location>
</feature>
<keyword evidence="1" id="KW-0472">Membrane</keyword>
<dbReference type="NCBIfam" id="NF033634">
    <property type="entry name" value="SLATT_1"/>
    <property type="match status" value="1"/>
</dbReference>
<keyword evidence="5" id="KW-1185">Reference proteome</keyword>
<feature type="transmembrane region" description="Helical" evidence="1">
    <location>
        <begin position="216"/>
        <end position="233"/>
    </location>
</feature>
<feature type="domain" description="SMODS and SLOG-associating 2TM effector" evidence="3">
    <location>
        <begin position="9"/>
        <end position="160"/>
    </location>
</feature>
<organism evidence="4 5">
    <name type="scientific">Kocuria carniphila</name>
    <dbReference type="NCBI Taxonomy" id="262208"/>
    <lineage>
        <taxon>Bacteria</taxon>
        <taxon>Bacillati</taxon>
        <taxon>Actinomycetota</taxon>
        <taxon>Actinomycetes</taxon>
        <taxon>Micrococcales</taxon>
        <taxon>Micrococcaceae</taxon>
        <taxon>Kocuria</taxon>
    </lineage>
</organism>
<evidence type="ECO:0000259" key="2">
    <source>
        <dbReference type="Pfam" id="PF18181"/>
    </source>
</evidence>
<reference evidence="4 5" key="1">
    <citation type="journal article" date="2024" name="Fungal Genet. Biol.">
        <title>The porcine skin microbiome exhibits broad fungal antagonism.</title>
        <authorList>
            <person name="De La Cruz K.F."/>
            <person name="Townsend E.C."/>
            <person name="Alex Cheong J.Z."/>
            <person name="Salamzade R."/>
            <person name="Liu A."/>
            <person name="Sandstrom S."/>
            <person name="Davila E."/>
            <person name="Huang L."/>
            <person name="Xu K.H."/>
            <person name="Wu S.Y."/>
            <person name="Meudt J.J."/>
            <person name="Shanmuganayagam D."/>
            <person name="Gibson A.L.F."/>
            <person name="Kalan L.R."/>
        </authorList>
    </citation>
    <scope>NUCLEOTIDE SEQUENCE [LARGE SCALE GENOMIC DNA]</scope>
    <source>
        <strain evidence="4 5">LK2625</strain>
    </source>
</reference>
<dbReference type="RefSeq" id="WP_368630320.1">
    <property type="nucleotide sequence ID" value="NZ_JAYWLU010000010.1"/>
</dbReference>
<evidence type="ECO:0000313" key="4">
    <source>
        <dbReference type="EMBL" id="MEX3595167.1"/>
    </source>
</evidence>
<comment type="caution">
    <text evidence="4">The sequence shown here is derived from an EMBL/GenBank/DDBJ whole genome shotgun (WGS) entry which is preliminary data.</text>
</comment>
<accession>A0ABV3V5R0</accession>
<protein>
    <submittedName>
        <fullName evidence="4">DUF4231 domain-containing protein</fullName>
    </submittedName>
</protein>
<keyword evidence="1" id="KW-1133">Transmembrane helix</keyword>